<accession>A0ABT7GS67</accession>
<dbReference type="InterPro" id="IPR024083">
    <property type="entry name" value="Fumarase/histidase_N"/>
</dbReference>
<evidence type="ECO:0000256" key="3">
    <source>
        <dbReference type="ARBA" id="ARBA00022571"/>
    </source>
</evidence>
<dbReference type="PRINTS" id="PR00149">
    <property type="entry name" value="FUMRATELYASE"/>
</dbReference>
<sequence length="504" mass="54859">MTSLSGRVTASPAELLHQEVLAPQFRYEAEHLLPSYVAVEKVLALEYARMGLIDAHTATRIGRILDRARTQLPAADPVANMSDIAFALERMVETGLDATSTTHWHVDRSRNDLQACAQLMFAREQTRAIAGLLLDLGTTTHALAASHTDTVMPGHTHYQAAQVISPGFYLAAVCEHVIHTAHRLLATYDRLDASPLGSGAMAGQELPWDRERMARLLGFATVQPHALTGVASRRAVTEITAELSLFGVTVSRFTTDLLTWGSSEYGFIDLPDDLSGISSAMPQKKNFPVLERIRGKTAHLTAFHTDAVIGQRNTPFSNLVEVSKEAGAHLHACCTTAATAIRLLTAVLDGVRFRPDRMRNACEREFLGGFTLANLLNLREGVPWRKAQVMAGRYVVAAMDAGRAPRDTDPALLTEICAAHGIAPADPAALLADAFDLDHALRNKKSAGSVHPDAVAALLKSHHHELAELRRAWDLREHRCTAALARTDRELGLEARHPADREAG</sequence>
<dbReference type="InterPro" id="IPR008948">
    <property type="entry name" value="L-Aspartase-like"/>
</dbReference>
<dbReference type="InterPro" id="IPR022761">
    <property type="entry name" value="Fumarate_lyase_N"/>
</dbReference>
<dbReference type="PRINTS" id="PR00145">
    <property type="entry name" value="ARGSUCLYASE"/>
</dbReference>
<keyword evidence="7" id="KW-1185">Reference proteome</keyword>
<evidence type="ECO:0000256" key="2">
    <source>
        <dbReference type="ARBA" id="ARBA00012338"/>
    </source>
</evidence>
<reference evidence="6 7" key="1">
    <citation type="submission" date="2023-05" db="EMBL/GenBank/DDBJ databases">
        <title>Sequencing and Assembly of Streptomyces sp. NP73.</title>
        <authorList>
            <person name="Konwar A.N."/>
            <person name="Saikia K."/>
            <person name="Thakur D."/>
        </authorList>
    </citation>
    <scope>NUCLEOTIDE SEQUENCE [LARGE SCALE GENOMIC DNA]</scope>
    <source>
        <strain evidence="6 7">NP73</strain>
    </source>
</reference>
<proteinExistence type="predicted"/>
<keyword evidence="3" id="KW-0028">Amino-acid biosynthesis</keyword>
<keyword evidence="3" id="KW-0055">Arginine biosynthesis</keyword>
<protein>
    <recommendedName>
        <fullName evidence="2">argininosuccinate lyase</fullName>
        <ecNumber evidence="2">4.3.2.1</ecNumber>
    </recommendedName>
</protein>
<dbReference type="EMBL" id="JASITI010000010">
    <property type="protein sequence ID" value="MDK9496101.1"/>
    <property type="molecule type" value="Genomic_DNA"/>
</dbReference>
<evidence type="ECO:0000259" key="5">
    <source>
        <dbReference type="Pfam" id="PF00206"/>
    </source>
</evidence>
<dbReference type="PANTHER" id="PTHR43814:SF1">
    <property type="entry name" value="ARGININOSUCCINATE LYASE"/>
    <property type="match status" value="1"/>
</dbReference>
<evidence type="ECO:0000313" key="6">
    <source>
        <dbReference type="EMBL" id="MDK9496101.1"/>
    </source>
</evidence>
<dbReference type="InterPro" id="IPR000362">
    <property type="entry name" value="Fumarate_lyase_fam"/>
</dbReference>
<dbReference type="Proteomes" id="UP001223390">
    <property type="component" value="Unassembled WGS sequence"/>
</dbReference>
<evidence type="ECO:0000256" key="1">
    <source>
        <dbReference type="ARBA" id="ARBA00004941"/>
    </source>
</evidence>
<dbReference type="EC" id="4.3.2.1" evidence="2"/>
<name>A0ABT7GS67_9ACTN</name>
<feature type="domain" description="Fumarate lyase N-terminal" evidence="5">
    <location>
        <begin position="86"/>
        <end position="298"/>
    </location>
</feature>
<dbReference type="Gene3D" id="1.10.275.10">
    <property type="entry name" value="Fumarase/aspartase (N-terminal domain)"/>
    <property type="match status" value="1"/>
</dbReference>
<keyword evidence="4 6" id="KW-0456">Lyase</keyword>
<dbReference type="Gene3D" id="1.10.40.30">
    <property type="entry name" value="Fumarase/aspartase (C-terminal domain)"/>
    <property type="match status" value="1"/>
</dbReference>
<organism evidence="6 7">
    <name type="scientific">Streptomyces katrae</name>
    <dbReference type="NCBI Taxonomy" id="68223"/>
    <lineage>
        <taxon>Bacteria</taxon>
        <taxon>Bacillati</taxon>
        <taxon>Actinomycetota</taxon>
        <taxon>Actinomycetes</taxon>
        <taxon>Kitasatosporales</taxon>
        <taxon>Streptomycetaceae</taxon>
        <taxon>Streptomyces</taxon>
    </lineage>
</organism>
<dbReference type="Pfam" id="PF00206">
    <property type="entry name" value="Lyase_1"/>
    <property type="match status" value="1"/>
</dbReference>
<evidence type="ECO:0000256" key="4">
    <source>
        <dbReference type="ARBA" id="ARBA00023239"/>
    </source>
</evidence>
<dbReference type="SUPFAM" id="SSF48557">
    <property type="entry name" value="L-aspartase-like"/>
    <property type="match status" value="1"/>
</dbReference>
<dbReference type="Gene3D" id="1.20.200.10">
    <property type="entry name" value="Fumarase/aspartase (Central domain)"/>
    <property type="match status" value="1"/>
</dbReference>
<evidence type="ECO:0000313" key="7">
    <source>
        <dbReference type="Proteomes" id="UP001223390"/>
    </source>
</evidence>
<comment type="caution">
    <text evidence="6">The sequence shown here is derived from an EMBL/GenBank/DDBJ whole genome shotgun (WGS) entry which is preliminary data.</text>
</comment>
<dbReference type="RefSeq" id="WP_285341635.1">
    <property type="nucleotide sequence ID" value="NZ_JASITI010000010.1"/>
</dbReference>
<dbReference type="PANTHER" id="PTHR43814">
    <property type="entry name" value="ARGININOSUCCINATE LYASE"/>
    <property type="match status" value="1"/>
</dbReference>
<comment type="pathway">
    <text evidence="1">Amino-acid biosynthesis; L-arginine biosynthesis; L-arginine from L-ornithine and carbamoyl phosphate: step 3/3.</text>
</comment>
<gene>
    <name evidence="6" type="ORF">QEZ40_000441</name>
</gene>
<dbReference type="GO" id="GO:0016829">
    <property type="term" value="F:lyase activity"/>
    <property type="evidence" value="ECO:0007669"/>
    <property type="project" value="UniProtKB-KW"/>
</dbReference>
<dbReference type="InterPro" id="IPR009049">
    <property type="entry name" value="Argininosuccinate_lyase"/>
</dbReference>